<dbReference type="GO" id="GO:0015627">
    <property type="term" value="C:type II protein secretion system complex"/>
    <property type="evidence" value="ECO:0007669"/>
    <property type="project" value="InterPro"/>
</dbReference>
<evidence type="ECO:0000256" key="1">
    <source>
        <dbReference type="ARBA" id="ARBA00004533"/>
    </source>
</evidence>
<evidence type="ECO:0000256" key="8">
    <source>
        <dbReference type="ARBA" id="ARBA00022927"/>
    </source>
</evidence>
<feature type="transmembrane region" description="Helical" evidence="11">
    <location>
        <begin position="27"/>
        <end position="53"/>
    </location>
</feature>
<evidence type="ECO:0000256" key="10">
    <source>
        <dbReference type="ARBA" id="ARBA00030772"/>
    </source>
</evidence>
<evidence type="ECO:0000256" key="3">
    <source>
        <dbReference type="ARBA" id="ARBA00021563"/>
    </source>
</evidence>
<evidence type="ECO:0000313" key="12">
    <source>
        <dbReference type="EMBL" id="PAU78634.1"/>
    </source>
</evidence>
<name>A0A2A2F1M5_9GAMM</name>
<organism evidence="12 13">
    <name type="scientific">Halovibrio salipaludis</name>
    <dbReference type="NCBI Taxonomy" id="2032626"/>
    <lineage>
        <taxon>Bacteria</taxon>
        <taxon>Pseudomonadati</taxon>
        <taxon>Pseudomonadota</taxon>
        <taxon>Gammaproteobacteria</taxon>
        <taxon>Oceanospirillales</taxon>
        <taxon>Halomonadaceae</taxon>
        <taxon>Halovibrio</taxon>
    </lineage>
</organism>
<keyword evidence="11" id="KW-1133">Transmembrane helix</keyword>
<comment type="subcellular location">
    <subcellularLocation>
        <location evidence="1">Cell inner membrane</location>
    </subcellularLocation>
</comment>
<proteinExistence type="inferred from homology"/>
<keyword evidence="9 11" id="KW-0472">Membrane</keyword>
<keyword evidence="4" id="KW-0813">Transport</keyword>
<evidence type="ECO:0000256" key="11">
    <source>
        <dbReference type="SAM" id="Phobius"/>
    </source>
</evidence>
<dbReference type="OrthoDB" id="6359046at2"/>
<reference evidence="12 13" key="1">
    <citation type="submission" date="2017-08" db="EMBL/GenBank/DDBJ databases">
        <title>Halovibrio sewagensis sp. nov., isolated from wastewater of high salinity.</title>
        <authorList>
            <person name="Dong X."/>
            <person name="Zhang G."/>
        </authorList>
    </citation>
    <scope>NUCLEOTIDE SEQUENCE [LARGE SCALE GENOMIC DNA]</scope>
    <source>
        <strain evidence="12 13">YL5-2</strain>
    </source>
</reference>
<keyword evidence="7 11" id="KW-0812">Transmembrane</keyword>
<evidence type="ECO:0000256" key="4">
    <source>
        <dbReference type="ARBA" id="ARBA00022448"/>
    </source>
</evidence>
<keyword evidence="8" id="KW-0653">Protein transport</keyword>
<dbReference type="InterPro" id="IPR022792">
    <property type="entry name" value="T2SS_protein-GspN"/>
</dbReference>
<gene>
    <name evidence="12" type="ORF">CK501_13165</name>
</gene>
<dbReference type="AlphaFoldDB" id="A0A2A2F1M5"/>
<dbReference type="Pfam" id="PF01203">
    <property type="entry name" value="T2SSN"/>
    <property type="match status" value="1"/>
</dbReference>
<evidence type="ECO:0000256" key="6">
    <source>
        <dbReference type="ARBA" id="ARBA00022519"/>
    </source>
</evidence>
<evidence type="ECO:0000256" key="7">
    <source>
        <dbReference type="ARBA" id="ARBA00022692"/>
    </source>
</evidence>
<comment type="similarity">
    <text evidence="2">Belongs to the GSP N family.</text>
</comment>
<dbReference type="GO" id="GO:0005886">
    <property type="term" value="C:plasma membrane"/>
    <property type="evidence" value="ECO:0007669"/>
    <property type="project" value="UniProtKB-SubCell"/>
</dbReference>
<evidence type="ECO:0000256" key="5">
    <source>
        <dbReference type="ARBA" id="ARBA00022475"/>
    </source>
</evidence>
<sequence>MRRSSLQNTDSSAGAEHPRFRVGPLRLFLLVLLFVMTWLVALVVYLPAGWVWAQVARQVPVPEVVEVQQVGGTVWSGDAWLRVQGLPLRLSWQLQPGSLIHGFVPLEWRLHSPGSQAEGSVTAMLDGRVRMLLRRARVDLEEITAHDLGIQPLRIPGVMTLESFFGVWGPEQGLGGFQGKGQWPGGSVTWPMGSQPRQSRMPPIEGRLTSNNGQPELVLMEQGTSEPAVRLVVDASGRAEVELYKRWIDLLGLDFAPDAAPGDVVFRVSQQVAP</sequence>
<comment type="caution">
    <text evidence="12">The sequence shown here is derived from an EMBL/GenBank/DDBJ whole genome shotgun (WGS) entry which is preliminary data.</text>
</comment>
<keyword evidence="13" id="KW-1185">Reference proteome</keyword>
<dbReference type="Proteomes" id="UP000218896">
    <property type="component" value="Unassembled WGS sequence"/>
</dbReference>
<evidence type="ECO:0000256" key="2">
    <source>
        <dbReference type="ARBA" id="ARBA00007208"/>
    </source>
</evidence>
<evidence type="ECO:0000313" key="13">
    <source>
        <dbReference type="Proteomes" id="UP000218896"/>
    </source>
</evidence>
<dbReference type="EMBL" id="NSKD01000007">
    <property type="protein sequence ID" value="PAU78634.1"/>
    <property type="molecule type" value="Genomic_DNA"/>
</dbReference>
<dbReference type="RefSeq" id="WP_095618208.1">
    <property type="nucleotide sequence ID" value="NZ_NSKD01000007.1"/>
</dbReference>
<protein>
    <recommendedName>
        <fullName evidence="3">Type II secretion system protein N</fullName>
    </recommendedName>
    <alternativeName>
        <fullName evidence="10">General secretion pathway protein N</fullName>
    </alternativeName>
</protein>
<keyword evidence="6" id="KW-0997">Cell inner membrane</keyword>
<dbReference type="GO" id="GO:0015628">
    <property type="term" value="P:protein secretion by the type II secretion system"/>
    <property type="evidence" value="ECO:0007669"/>
    <property type="project" value="InterPro"/>
</dbReference>
<keyword evidence="5" id="KW-1003">Cell membrane</keyword>
<accession>A0A2A2F1M5</accession>
<evidence type="ECO:0000256" key="9">
    <source>
        <dbReference type="ARBA" id="ARBA00023136"/>
    </source>
</evidence>